<dbReference type="AlphaFoldDB" id="A0A8D9DU77"/>
<dbReference type="EMBL" id="HBUF01378920">
    <property type="protein sequence ID" value="CAG6729464.1"/>
    <property type="molecule type" value="Transcribed_RNA"/>
</dbReference>
<evidence type="ECO:0000313" key="1">
    <source>
        <dbReference type="EMBL" id="CAG6729462.1"/>
    </source>
</evidence>
<sequence length="103" mass="11972">MSKKSPLLCISHPYSLSSLTHLDGWCHFLWYVLKSYVWPKSKKQEAIMNWGMEIIPKCIFSYITDLMANEGAFPIKKESAVFFYVDNYGVGYLYDCYDSAAYL</sequence>
<name>A0A8D9DU77_9HEMI</name>
<reference evidence="1" key="1">
    <citation type="submission" date="2021-05" db="EMBL/GenBank/DDBJ databases">
        <authorList>
            <person name="Alioto T."/>
            <person name="Alioto T."/>
            <person name="Gomez Garrido J."/>
        </authorList>
    </citation>
    <scope>NUCLEOTIDE SEQUENCE</scope>
</reference>
<organism evidence="1">
    <name type="scientific">Cacopsylla melanoneura</name>
    <dbReference type="NCBI Taxonomy" id="428564"/>
    <lineage>
        <taxon>Eukaryota</taxon>
        <taxon>Metazoa</taxon>
        <taxon>Ecdysozoa</taxon>
        <taxon>Arthropoda</taxon>
        <taxon>Hexapoda</taxon>
        <taxon>Insecta</taxon>
        <taxon>Pterygota</taxon>
        <taxon>Neoptera</taxon>
        <taxon>Paraneoptera</taxon>
        <taxon>Hemiptera</taxon>
        <taxon>Sternorrhyncha</taxon>
        <taxon>Psylloidea</taxon>
        <taxon>Psyllidae</taxon>
        <taxon>Psyllinae</taxon>
        <taxon>Cacopsylla</taxon>
    </lineage>
</organism>
<accession>A0A8D9DU77</accession>
<proteinExistence type="predicted"/>
<dbReference type="EMBL" id="HBUF01378919">
    <property type="protein sequence ID" value="CAG6729462.1"/>
    <property type="molecule type" value="Transcribed_RNA"/>
</dbReference>
<protein>
    <submittedName>
        <fullName evidence="1">Uncharacterized protein</fullName>
    </submittedName>
</protein>